<sequence>RELTEKEKEKILIIGEEMAGRALRVLGMAYRRLTNDLKDFTEETVENGLIFVGLTGMIDPPREEVKEANRLCEQAGIKTVMITGDHKLTAVAIAKEIGMLKSGLVLTGAELEELSDLEFQRIVEDIAVYARVSPEHKMRVVNALKKKGHIVAMTGDGVNDAPAVKNADIGVAMGITGTDVTREASDMVLADDNFATIVEAVKGGRNIYNKIRNFIRFLLSSNFDELLVLSIFAMAGLPIPLLPAMILWINLITDGGPAMALSMDPPTEDVMLQPPRGPNEGILHGMTTFILAYVILQSGTMITTFWWKYFFTGGSLEVARTMAFMQACIFELVVVWNCRSERHNAFKVGFFSNKFLLFAVVTSFLLTISLCYVPIFQLMFSTVPLGLFDWIWVFAISSLGFIVLPEVFMNRGKTAN</sequence>
<accession>X0SAJ7</accession>
<protein>
    <recommendedName>
        <fullName evidence="11">Cation-transporting P-type ATPase C-terminal domain-containing protein</fullName>
    </recommendedName>
</protein>
<dbReference type="EMBL" id="BARS01003129">
    <property type="protein sequence ID" value="GAF78024.1"/>
    <property type="molecule type" value="Genomic_DNA"/>
</dbReference>
<keyword evidence="8 10" id="KW-1133">Transmembrane helix</keyword>
<evidence type="ECO:0000256" key="5">
    <source>
        <dbReference type="ARBA" id="ARBA00022840"/>
    </source>
</evidence>
<evidence type="ECO:0000256" key="3">
    <source>
        <dbReference type="ARBA" id="ARBA00022723"/>
    </source>
</evidence>
<feature type="transmembrane region" description="Helical" evidence="10">
    <location>
        <begin position="282"/>
        <end position="306"/>
    </location>
</feature>
<dbReference type="SUPFAM" id="SSF56784">
    <property type="entry name" value="HAD-like"/>
    <property type="match status" value="1"/>
</dbReference>
<dbReference type="InterPro" id="IPR006068">
    <property type="entry name" value="ATPase_P-typ_cation-transptr_C"/>
</dbReference>
<evidence type="ECO:0000256" key="10">
    <source>
        <dbReference type="SAM" id="Phobius"/>
    </source>
</evidence>
<dbReference type="PRINTS" id="PR00119">
    <property type="entry name" value="CATATPASE"/>
</dbReference>
<dbReference type="GO" id="GO:0016887">
    <property type="term" value="F:ATP hydrolysis activity"/>
    <property type="evidence" value="ECO:0007669"/>
    <property type="project" value="InterPro"/>
</dbReference>
<dbReference type="PANTHER" id="PTHR24093">
    <property type="entry name" value="CATION TRANSPORTING ATPASE"/>
    <property type="match status" value="1"/>
</dbReference>
<evidence type="ECO:0000256" key="6">
    <source>
        <dbReference type="ARBA" id="ARBA00022842"/>
    </source>
</evidence>
<dbReference type="Gene3D" id="3.40.1110.10">
    <property type="entry name" value="Calcium-transporting ATPase, cytoplasmic domain N"/>
    <property type="match status" value="1"/>
</dbReference>
<comment type="caution">
    <text evidence="12">The sequence shown here is derived from an EMBL/GenBank/DDBJ whole genome shotgun (WGS) entry which is preliminary data.</text>
</comment>
<dbReference type="NCBIfam" id="TIGR01494">
    <property type="entry name" value="ATPase_P-type"/>
    <property type="match status" value="1"/>
</dbReference>
<evidence type="ECO:0000256" key="4">
    <source>
        <dbReference type="ARBA" id="ARBA00022741"/>
    </source>
</evidence>
<dbReference type="SUPFAM" id="SSF81665">
    <property type="entry name" value="Calcium ATPase, transmembrane domain M"/>
    <property type="match status" value="1"/>
</dbReference>
<dbReference type="Gene3D" id="1.20.1110.10">
    <property type="entry name" value="Calcium-transporting ATPase, transmembrane domain"/>
    <property type="match status" value="1"/>
</dbReference>
<dbReference type="InterPro" id="IPR036412">
    <property type="entry name" value="HAD-like_sf"/>
</dbReference>
<dbReference type="InterPro" id="IPR023298">
    <property type="entry name" value="ATPase_P-typ_TM_dom_sf"/>
</dbReference>
<proteinExistence type="predicted"/>
<keyword evidence="9 10" id="KW-0472">Membrane</keyword>
<keyword evidence="6" id="KW-0460">Magnesium</keyword>
<dbReference type="InterPro" id="IPR023299">
    <property type="entry name" value="ATPase_P-typ_cyto_dom_N"/>
</dbReference>
<evidence type="ECO:0000256" key="1">
    <source>
        <dbReference type="ARBA" id="ARBA00004141"/>
    </source>
</evidence>
<dbReference type="GO" id="GO:0005524">
    <property type="term" value="F:ATP binding"/>
    <property type="evidence" value="ECO:0007669"/>
    <property type="project" value="UniProtKB-KW"/>
</dbReference>
<dbReference type="InterPro" id="IPR023214">
    <property type="entry name" value="HAD_sf"/>
</dbReference>
<reference evidence="12" key="1">
    <citation type="journal article" date="2014" name="Front. Microbiol.">
        <title>High frequency of phylogenetically diverse reductive dehalogenase-homologous genes in deep subseafloor sedimentary metagenomes.</title>
        <authorList>
            <person name="Kawai M."/>
            <person name="Futagami T."/>
            <person name="Toyoda A."/>
            <person name="Takaki Y."/>
            <person name="Nishi S."/>
            <person name="Hori S."/>
            <person name="Arai W."/>
            <person name="Tsubouchi T."/>
            <person name="Morono Y."/>
            <person name="Uchiyama I."/>
            <person name="Ito T."/>
            <person name="Fujiyama A."/>
            <person name="Inagaki F."/>
            <person name="Takami H."/>
        </authorList>
    </citation>
    <scope>NUCLEOTIDE SEQUENCE</scope>
    <source>
        <strain evidence="12">Expedition CK06-06</strain>
    </source>
</reference>
<keyword evidence="2 10" id="KW-0812">Transmembrane</keyword>
<comment type="subcellular location">
    <subcellularLocation>
        <location evidence="1">Membrane</location>
        <topology evidence="1">Multi-pass membrane protein</topology>
    </subcellularLocation>
</comment>
<name>X0SAJ7_9ZZZZ</name>
<keyword evidence="3" id="KW-0479">Metal-binding</keyword>
<evidence type="ECO:0000256" key="8">
    <source>
        <dbReference type="ARBA" id="ARBA00022989"/>
    </source>
</evidence>
<evidence type="ECO:0000256" key="7">
    <source>
        <dbReference type="ARBA" id="ARBA00022967"/>
    </source>
</evidence>
<evidence type="ECO:0000256" key="9">
    <source>
        <dbReference type="ARBA" id="ARBA00023136"/>
    </source>
</evidence>
<keyword evidence="4" id="KW-0547">Nucleotide-binding</keyword>
<dbReference type="GO" id="GO:0005388">
    <property type="term" value="F:P-type calcium transporter activity"/>
    <property type="evidence" value="ECO:0007669"/>
    <property type="project" value="TreeGrafter"/>
</dbReference>
<dbReference type="Pfam" id="PF00689">
    <property type="entry name" value="Cation_ATPase_C"/>
    <property type="match status" value="1"/>
</dbReference>
<feature type="transmembrane region" description="Helical" evidence="10">
    <location>
        <begin position="390"/>
        <end position="409"/>
    </location>
</feature>
<dbReference type="Gene3D" id="3.40.50.1000">
    <property type="entry name" value="HAD superfamily/HAD-like"/>
    <property type="match status" value="1"/>
</dbReference>
<evidence type="ECO:0000256" key="2">
    <source>
        <dbReference type="ARBA" id="ARBA00022692"/>
    </source>
</evidence>
<dbReference type="GO" id="GO:0005886">
    <property type="term" value="C:plasma membrane"/>
    <property type="evidence" value="ECO:0007669"/>
    <property type="project" value="TreeGrafter"/>
</dbReference>
<dbReference type="PRINTS" id="PR00120">
    <property type="entry name" value="HATPASE"/>
</dbReference>
<feature type="non-terminal residue" evidence="12">
    <location>
        <position position="1"/>
    </location>
</feature>
<keyword evidence="5" id="KW-0067">ATP-binding</keyword>
<feature type="transmembrane region" description="Helical" evidence="10">
    <location>
        <begin position="356"/>
        <end position="378"/>
    </location>
</feature>
<organism evidence="12">
    <name type="scientific">marine sediment metagenome</name>
    <dbReference type="NCBI Taxonomy" id="412755"/>
    <lineage>
        <taxon>unclassified sequences</taxon>
        <taxon>metagenomes</taxon>
        <taxon>ecological metagenomes</taxon>
    </lineage>
</organism>
<keyword evidence="7" id="KW-1278">Translocase</keyword>
<gene>
    <name evidence="12" type="ORF">S01H1_06030</name>
</gene>
<evidence type="ECO:0000313" key="12">
    <source>
        <dbReference type="EMBL" id="GAF78024.1"/>
    </source>
</evidence>
<dbReference type="AlphaFoldDB" id="X0SAJ7"/>
<dbReference type="InterPro" id="IPR001757">
    <property type="entry name" value="P_typ_ATPase"/>
</dbReference>
<dbReference type="GO" id="GO:0046872">
    <property type="term" value="F:metal ion binding"/>
    <property type="evidence" value="ECO:0007669"/>
    <property type="project" value="UniProtKB-KW"/>
</dbReference>
<feature type="domain" description="Cation-transporting P-type ATPase C-terminal" evidence="11">
    <location>
        <begin position="238"/>
        <end position="403"/>
    </location>
</feature>
<evidence type="ECO:0000259" key="11">
    <source>
        <dbReference type="Pfam" id="PF00689"/>
    </source>
</evidence>
<dbReference type="FunFam" id="3.40.50.1000:FF:000028">
    <property type="entry name" value="Calcium-transporting P-type ATPase, putative"/>
    <property type="match status" value="1"/>
</dbReference>
<dbReference type="Pfam" id="PF13246">
    <property type="entry name" value="Cation_ATPase"/>
    <property type="match status" value="1"/>
</dbReference>
<dbReference type="PANTHER" id="PTHR24093:SF506">
    <property type="entry name" value="CATION-TRANSPORTING ATPASE PMA1"/>
    <property type="match status" value="1"/>
</dbReference>